<dbReference type="Proteomes" id="UP000076661">
    <property type="component" value="Unassembled WGS sequence"/>
</dbReference>
<evidence type="ECO:0000256" key="1">
    <source>
        <dbReference type="SAM" id="Phobius"/>
    </source>
</evidence>
<feature type="transmembrane region" description="Helical" evidence="1">
    <location>
        <begin position="980"/>
        <end position="1002"/>
    </location>
</feature>
<protein>
    <submittedName>
        <fullName evidence="2">Uncharacterized protein</fullName>
    </submittedName>
</protein>
<dbReference type="RefSeq" id="WP_063380351.1">
    <property type="nucleotide sequence ID" value="NZ_AUXX01000008.1"/>
</dbReference>
<dbReference type="PATRIC" id="fig|1365257.3.peg.1205"/>
<evidence type="ECO:0000313" key="3">
    <source>
        <dbReference type="Proteomes" id="UP000076661"/>
    </source>
</evidence>
<dbReference type="AlphaFoldDB" id="A0A162BUS9"/>
<keyword evidence="1" id="KW-0472">Membrane</keyword>
<organism evidence="2 3">
    <name type="scientific">Pseudoalteromonas luteoviolacea S4060-1</name>
    <dbReference type="NCBI Taxonomy" id="1365257"/>
    <lineage>
        <taxon>Bacteria</taxon>
        <taxon>Pseudomonadati</taxon>
        <taxon>Pseudomonadota</taxon>
        <taxon>Gammaproteobacteria</taxon>
        <taxon>Alteromonadales</taxon>
        <taxon>Pseudoalteromonadaceae</taxon>
        <taxon>Pseudoalteromonas</taxon>
    </lineage>
</organism>
<proteinExistence type="predicted"/>
<comment type="caution">
    <text evidence="2">The sequence shown here is derived from an EMBL/GenBank/DDBJ whole genome shotgun (WGS) entry which is preliminary data.</text>
</comment>
<evidence type="ECO:0000313" key="2">
    <source>
        <dbReference type="EMBL" id="KZN68774.1"/>
    </source>
</evidence>
<keyword evidence="1" id="KW-0812">Transmembrane</keyword>
<sequence length="1032" mass="115800">MPILDTLPHMILPHLDFAGVLEGLDAELKELEQKIQKVAENRAWDELTNTLLATKRCQEVFQQPRWWEDFTDLFDMVDRLILCLKSCDEESYKTLLEASAYQNWSKLRRSWVDITQSIGEQSLVINESISHAEEFGFKRPMQQLSVADLSFGLLINADARFKWEVLHQSHVHDLFGSTLCREAAIVSHYLKASIGLKASVQAHASVIQVAGSTKSDVTLEMTAFYQTSARNKTCAVLHAMSATPIMPWSLDSVSEAIQCPNHLGEMEGYRAFNVIRKASFSLQGELAVGRSISTFSKTAGQPVDIDVSARLKITKHVAVAGEIELQIFKSPTNQLSIRVKKAVRDADENRASLAVGGRITGLDALASHQLEKLLGYGDRLVQSLEVYSNVGQYLADNLSARTKNSEWASHLNTLFLSHDQKSQSLNEAVGDAIKLVFEKLNFSLSTATDDFTRELTEQLTQTFGIDLQEIVGNPAKESVFYGIQNLIKEEVERVKGEFSHAACQLHQDVQAGSQAALKPIKKISKNAQTLIEDTSVTAVELYEKLAQEYTKTKNRMKTALSRAADIQLNLHYQSTSSHVNSIDQSFTIVLKDSTSESVSRLYRSLVVGNDDAVSTLIKSLSKAGVIEYQAESLSLTNLTKNEISLGINVLGYDIDNVSDTVSDLQLHIDPMGKIMLVHSHNLSKQARGFDEARKACFNFSYGFAQAAIEQQCHGALAFSYSNLDHNLHSSAELRSVLTALTLSHFNAQLSQSGFGFSPLVSQVEADNALNMFEQYTHPSAGKGIQYHSNDSRSNILITLRAGRYIYNQLLALDDMQLFDTAFKALLFSEKGRYRNRGWREYSQGLRNIIAVYTRLEPRFHDTANLYRHLGESNSLDYKLIRSELASSRHYQDYFGYYDDTDWRALSKRLALLFCKAAALRDIFVELQKIARYVTDLPEYVSHDLAKQLMHNINISNQKIERCLEEWIQVDGVFQALLKDLGMAFGVNLSGINTTLLLFMVLLQRTLRQDNLFAVTIELQKNDDSHRSVICVS</sequence>
<accession>A0A162BUS9</accession>
<dbReference type="EMBL" id="AUXX01000008">
    <property type="protein sequence ID" value="KZN68774.1"/>
    <property type="molecule type" value="Genomic_DNA"/>
</dbReference>
<keyword evidence="1" id="KW-1133">Transmembrane helix</keyword>
<gene>
    <name evidence="2" type="ORF">N478_14010</name>
</gene>
<reference evidence="2 3" key="1">
    <citation type="submission" date="2013-07" db="EMBL/GenBank/DDBJ databases">
        <title>Comparative Genomic and Metabolomic Analysis of Twelve Strains of Pseudoalteromonas luteoviolacea.</title>
        <authorList>
            <person name="Vynne N.G."/>
            <person name="Mansson M."/>
            <person name="Gram L."/>
        </authorList>
    </citation>
    <scope>NUCLEOTIDE SEQUENCE [LARGE SCALE GENOMIC DNA]</scope>
    <source>
        <strain evidence="2 3">S4060-1</strain>
    </source>
</reference>
<name>A0A162BUS9_9GAMM</name>